<dbReference type="GO" id="GO:0006465">
    <property type="term" value="P:signal peptide processing"/>
    <property type="evidence" value="ECO:0007669"/>
    <property type="project" value="InterPro"/>
</dbReference>
<feature type="transmembrane region" description="Helical" evidence="3">
    <location>
        <begin position="56"/>
        <end position="72"/>
    </location>
</feature>
<comment type="similarity">
    <text evidence="1 3">Belongs to the peptidase S26 family.</text>
</comment>
<organism evidence="5 6">
    <name type="scientific">Kangiella profundi</name>
    <dbReference type="NCBI Taxonomy" id="1561924"/>
    <lineage>
        <taxon>Bacteria</taxon>
        <taxon>Pseudomonadati</taxon>
        <taxon>Pseudomonadota</taxon>
        <taxon>Gammaproteobacteria</taxon>
        <taxon>Kangiellales</taxon>
        <taxon>Kangiellaceae</taxon>
        <taxon>Kangiella</taxon>
    </lineage>
</organism>
<evidence type="ECO:0000256" key="1">
    <source>
        <dbReference type="ARBA" id="ARBA00009370"/>
    </source>
</evidence>
<accession>A0A2K9AHB1</accession>
<reference evidence="5 6" key="1">
    <citation type="submission" date="2017-12" db="EMBL/GenBank/DDBJ databases">
        <title>Kangiella profundi FT102 completed genome.</title>
        <authorList>
            <person name="Xu J."/>
            <person name="Wang J."/>
            <person name="Lu Y."/>
        </authorList>
    </citation>
    <scope>NUCLEOTIDE SEQUENCE [LARGE SCALE GENOMIC DNA]</scope>
    <source>
        <strain evidence="5 6">FT102</strain>
    </source>
</reference>
<keyword evidence="3" id="KW-0645">Protease</keyword>
<keyword evidence="3" id="KW-0812">Transmembrane</keyword>
<evidence type="ECO:0000259" key="4">
    <source>
        <dbReference type="Pfam" id="PF10502"/>
    </source>
</evidence>
<gene>
    <name evidence="5" type="primary">lepB</name>
    <name evidence="5" type="ORF">CW740_03425</name>
</gene>
<feature type="domain" description="Peptidase S26" evidence="4">
    <location>
        <begin position="53"/>
        <end position="259"/>
    </location>
</feature>
<dbReference type="GO" id="GO:0016020">
    <property type="term" value="C:membrane"/>
    <property type="evidence" value="ECO:0007669"/>
    <property type="project" value="UniProtKB-SubCell"/>
</dbReference>
<evidence type="ECO:0000313" key="5">
    <source>
        <dbReference type="EMBL" id="AUD78344.1"/>
    </source>
</evidence>
<dbReference type="KEGG" id="kpd:CW740_03425"/>
<dbReference type="Gene3D" id="2.10.109.10">
    <property type="entry name" value="Umud Fragment, subunit A"/>
    <property type="match status" value="1"/>
</dbReference>
<dbReference type="EC" id="3.4.21.89" evidence="3"/>
<dbReference type="InterPro" id="IPR000223">
    <property type="entry name" value="Pept_S26A_signal_pept_1"/>
</dbReference>
<keyword evidence="3" id="KW-0472">Membrane</keyword>
<feature type="transmembrane region" description="Helical" evidence="3">
    <location>
        <begin position="6"/>
        <end position="23"/>
    </location>
</feature>
<dbReference type="CDD" id="cd06530">
    <property type="entry name" value="S26_SPase_I"/>
    <property type="match status" value="1"/>
</dbReference>
<dbReference type="PANTHER" id="PTHR43390:SF1">
    <property type="entry name" value="CHLOROPLAST PROCESSING PEPTIDASE"/>
    <property type="match status" value="1"/>
</dbReference>
<evidence type="ECO:0000256" key="3">
    <source>
        <dbReference type="RuleBase" id="RU362042"/>
    </source>
</evidence>
<dbReference type="PRINTS" id="PR00727">
    <property type="entry name" value="LEADERPTASE"/>
</dbReference>
<dbReference type="InterPro" id="IPR019533">
    <property type="entry name" value="Peptidase_S26"/>
</dbReference>
<dbReference type="GO" id="GO:0009003">
    <property type="term" value="F:signal peptidase activity"/>
    <property type="evidence" value="ECO:0007669"/>
    <property type="project" value="UniProtKB-EC"/>
</dbReference>
<dbReference type="Proteomes" id="UP000232693">
    <property type="component" value="Chromosome"/>
</dbReference>
<dbReference type="SUPFAM" id="SSF51306">
    <property type="entry name" value="LexA/Signal peptidase"/>
    <property type="match status" value="1"/>
</dbReference>
<evidence type="ECO:0000313" key="6">
    <source>
        <dbReference type="Proteomes" id="UP000232693"/>
    </source>
</evidence>
<dbReference type="Pfam" id="PF10502">
    <property type="entry name" value="Peptidase_S26"/>
    <property type="match status" value="1"/>
</dbReference>
<name>A0A2K9AHB1_9GAMM</name>
<dbReference type="OrthoDB" id="9815782at2"/>
<comment type="subcellular location">
    <subcellularLocation>
        <location evidence="3">Membrane</location>
        <topology evidence="3">Multi-pass membrane protein</topology>
    </subcellularLocation>
</comment>
<sequence length="288" mass="32687">MIYYDFGFYLLLATVITGAVVLIDKLKWRKEREAKGFEYDEKGNEKMPMFIDISRSFFPIILVVFLLRSFLYEPYRIPSGSMNPGLYDGDFILVNKFSYGIRMPGFNTVIIPTGSPKRGDVAVFHPPHEPQTAYIKRIIGEPGDRLEWSRGVLTITPSCESGETCEPIELRPQFVSDEVPELVPQGEILDLYSENLGGNDYQVLYKGIQRSQSLNHSWSTVVPEGQYFAMGDNRDGSADSRFWGFVDEDALIGRAAYKWLFLEFTEEPVIFGKKLPKGVSFGRVGSIE</sequence>
<proteinExistence type="inferred from homology"/>
<dbReference type="GO" id="GO:0004252">
    <property type="term" value="F:serine-type endopeptidase activity"/>
    <property type="evidence" value="ECO:0007669"/>
    <property type="project" value="InterPro"/>
</dbReference>
<dbReference type="RefSeq" id="WP_106646217.1">
    <property type="nucleotide sequence ID" value="NZ_BMGO01000002.1"/>
</dbReference>
<dbReference type="PANTHER" id="PTHR43390">
    <property type="entry name" value="SIGNAL PEPTIDASE I"/>
    <property type="match status" value="1"/>
</dbReference>
<dbReference type="NCBIfam" id="TIGR02227">
    <property type="entry name" value="sigpep_I_bact"/>
    <property type="match status" value="1"/>
</dbReference>
<comment type="catalytic activity">
    <reaction evidence="3">
        <text>Cleavage of hydrophobic, N-terminal signal or leader sequences from secreted and periplasmic proteins.</text>
        <dbReference type="EC" id="3.4.21.89"/>
    </reaction>
</comment>
<keyword evidence="3" id="KW-1133">Transmembrane helix</keyword>
<protein>
    <recommendedName>
        <fullName evidence="2 3">Signal peptidase I</fullName>
        <ecNumber evidence="3">3.4.21.89</ecNumber>
    </recommendedName>
</protein>
<evidence type="ECO:0000256" key="2">
    <source>
        <dbReference type="ARBA" id="ARBA00019232"/>
    </source>
</evidence>
<dbReference type="InterPro" id="IPR036286">
    <property type="entry name" value="LexA/Signal_pep-like_sf"/>
</dbReference>
<dbReference type="EMBL" id="CP025120">
    <property type="protein sequence ID" value="AUD78344.1"/>
    <property type="molecule type" value="Genomic_DNA"/>
</dbReference>
<keyword evidence="6" id="KW-1185">Reference proteome</keyword>
<keyword evidence="3" id="KW-0378">Hydrolase</keyword>
<dbReference type="AlphaFoldDB" id="A0A2K9AHB1"/>